<dbReference type="EMBL" id="JARQWQ010000046">
    <property type="protein sequence ID" value="KAK2557985.1"/>
    <property type="molecule type" value="Genomic_DNA"/>
</dbReference>
<dbReference type="GO" id="GO:0006693">
    <property type="term" value="P:prostaglandin metabolic process"/>
    <property type="evidence" value="ECO:0007669"/>
    <property type="project" value="TreeGrafter"/>
</dbReference>
<evidence type="ECO:0000256" key="1">
    <source>
        <dbReference type="ARBA" id="ARBA00010460"/>
    </source>
</evidence>
<dbReference type="EC" id="1.3.1.48" evidence="2"/>
<evidence type="ECO:0000313" key="11">
    <source>
        <dbReference type="Proteomes" id="UP001249851"/>
    </source>
</evidence>
<keyword evidence="3" id="KW-0560">Oxidoreductase</keyword>
<comment type="similarity">
    <text evidence="1">Belongs to the NADP-dependent oxidoreductase L4BD family.</text>
</comment>
<comment type="caution">
    <text evidence="10">The sequence shown here is derived from an EMBL/GenBank/DDBJ whole genome shotgun (WGS) entry which is preliminary data.</text>
</comment>
<dbReference type="AlphaFoldDB" id="A0AAD9QB41"/>
<comment type="catalytic activity">
    <reaction evidence="5">
        <text>13,14-dihydro-15-oxo-prostaglandin F1alpha + NADP(+) = 15-oxoprostaglandin F1alpha + NADPH + H(+)</text>
        <dbReference type="Rhea" id="RHEA:50592"/>
        <dbReference type="ChEBI" id="CHEBI:15378"/>
        <dbReference type="ChEBI" id="CHEBI:57783"/>
        <dbReference type="ChEBI" id="CHEBI:58349"/>
        <dbReference type="ChEBI" id="CHEBI:79072"/>
        <dbReference type="ChEBI" id="CHEBI:133411"/>
    </reaction>
    <physiologicalReaction direction="right-to-left" evidence="5">
        <dbReference type="Rhea" id="RHEA:50594"/>
    </physiologicalReaction>
</comment>
<comment type="catalytic activity">
    <reaction evidence="7">
        <text>13,14-dihydro-15-oxo-prostaglandin E1 + NADP(+) = 15-oxoprostaglandin E1 + NADPH + H(+)</text>
        <dbReference type="Rhea" id="RHEA:50584"/>
        <dbReference type="ChEBI" id="CHEBI:15378"/>
        <dbReference type="ChEBI" id="CHEBI:57401"/>
        <dbReference type="ChEBI" id="CHEBI:57783"/>
        <dbReference type="ChEBI" id="CHEBI:58349"/>
        <dbReference type="ChEBI" id="CHEBI:133408"/>
    </reaction>
    <physiologicalReaction direction="right-to-left" evidence="7">
        <dbReference type="Rhea" id="RHEA:50586"/>
    </physiologicalReaction>
</comment>
<dbReference type="InterPro" id="IPR041694">
    <property type="entry name" value="ADH_N_2"/>
</dbReference>
<evidence type="ECO:0000256" key="2">
    <source>
        <dbReference type="ARBA" id="ARBA00011981"/>
    </source>
</evidence>
<evidence type="ECO:0000256" key="4">
    <source>
        <dbReference type="ARBA" id="ARBA00033119"/>
    </source>
</evidence>
<dbReference type="Gene3D" id="3.90.180.10">
    <property type="entry name" value="Medium-chain alcohol dehydrogenases, catalytic domain"/>
    <property type="match status" value="1"/>
</dbReference>
<comment type="catalytic activity">
    <reaction evidence="6">
        <text>13,14-dihydro-15-oxo-PGF2alpha + NADP(+) = 15-oxoprostaglandin F2alpha + NADPH + H(+)</text>
        <dbReference type="Rhea" id="RHEA:50588"/>
        <dbReference type="ChEBI" id="CHEBI:15378"/>
        <dbReference type="ChEBI" id="CHEBI:57783"/>
        <dbReference type="ChEBI" id="CHEBI:58349"/>
        <dbReference type="ChEBI" id="CHEBI:133374"/>
        <dbReference type="ChEBI" id="CHEBI:133409"/>
    </reaction>
    <physiologicalReaction direction="right-to-left" evidence="6">
        <dbReference type="Rhea" id="RHEA:50590"/>
    </physiologicalReaction>
</comment>
<evidence type="ECO:0000256" key="5">
    <source>
        <dbReference type="ARBA" id="ARBA00047878"/>
    </source>
</evidence>
<dbReference type="InterPro" id="IPR011032">
    <property type="entry name" value="GroES-like_sf"/>
</dbReference>
<dbReference type="FunFam" id="3.40.50.720:FF:000121">
    <property type="entry name" value="Prostaglandin reductase 2"/>
    <property type="match status" value="1"/>
</dbReference>
<dbReference type="Pfam" id="PF16884">
    <property type="entry name" value="ADH_N_2"/>
    <property type="match status" value="1"/>
</dbReference>
<keyword evidence="11" id="KW-1185">Reference proteome</keyword>
<evidence type="ECO:0000256" key="3">
    <source>
        <dbReference type="ARBA" id="ARBA00023002"/>
    </source>
</evidence>
<dbReference type="Gene3D" id="3.40.50.720">
    <property type="entry name" value="NAD(P)-binding Rossmann-like Domain"/>
    <property type="match status" value="1"/>
</dbReference>
<evidence type="ECO:0000256" key="7">
    <source>
        <dbReference type="ARBA" id="ARBA00049070"/>
    </source>
</evidence>
<dbReference type="Pfam" id="PF00107">
    <property type="entry name" value="ADH_zinc_N"/>
    <property type="match status" value="1"/>
</dbReference>
<dbReference type="PANTHER" id="PTHR43205">
    <property type="entry name" value="PROSTAGLANDIN REDUCTASE"/>
    <property type="match status" value="1"/>
</dbReference>
<feature type="domain" description="Oxidoreductase N-terminal" evidence="9">
    <location>
        <begin position="22"/>
        <end position="119"/>
    </location>
</feature>
<dbReference type="InterPro" id="IPR013149">
    <property type="entry name" value="ADH-like_C"/>
</dbReference>
<organism evidence="10 11">
    <name type="scientific">Acropora cervicornis</name>
    <name type="common">Staghorn coral</name>
    <dbReference type="NCBI Taxonomy" id="6130"/>
    <lineage>
        <taxon>Eukaryota</taxon>
        <taxon>Metazoa</taxon>
        <taxon>Cnidaria</taxon>
        <taxon>Anthozoa</taxon>
        <taxon>Hexacorallia</taxon>
        <taxon>Scleractinia</taxon>
        <taxon>Astrocoeniina</taxon>
        <taxon>Acroporidae</taxon>
        <taxon>Acropora</taxon>
    </lineage>
</organism>
<feature type="domain" description="Alcohol dehydrogenase-like C-terminal" evidence="8">
    <location>
        <begin position="176"/>
        <end position="267"/>
    </location>
</feature>
<name>A0AAD9QB41_ACRCE</name>
<gene>
    <name evidence="10" type="ORF">P5673_019550</name>
</gene>
<evidence type="ECO:0000259" key="8">
    <source>
        <dbReference type="Pfam" id="PF00107"/>
    </source>
</evidence>
<reference evidence="10" key="2">
    <citation type="journal article" date="2023" name="Science">
        <title>Genomic signatures of disease resistance in endangered staghorn corals.</title>
        <authorList>
            <person name="Vollmer S.V."/>
            <person name="Selwyn J.D."/>
            <person name="Despard B.A."/>
            <person name="Roesel C.L."/>
        </authorList>
    </citation>
    <scope>NUCLEOTIDE SEQUENCE</scope>
    <source>
        <strain evidence="10">K2</strain>
    </source>
</reference>
<dbReference type="Proteomes" id="UP001249851">
    <property type="component" value="Unassembled WGS sequence"/>
</dbReference>
<evidence type="ECO:0000313" key="10">
    <source>
        <dbReference type="EMBL" id="KAK2557985.1"/>
    </source>
</evidence>
<protein>
    <recommendedName>
        <fullName evidence="4">15-oxoprostaglandin 13-reductase</fullName>
        <ecNumber evidence="2">1.3.1.48</ecNumber>
    </recommendedName>
    <alternativeName>
        <fullName evidence="4">15-oxoprostaglandin 13-reductase</fullName>
    </alternativeName>
</protein>
<dbReference type="GO" id="GO:0047522">
    <property type="term" value="F:15-oxoprostaglandin 13-reductase [NAD(P)+] activity"/>
    <property type="evidence" value="ECO:0007669"/>
    <property type="project" value="UniProtKB-EC"/>
</dbReference>
<reference evidence="10" key="1">
    <citation type="journal article" date="2023" name="G3 (Bethesda)">
        <title>Whole genome assembly and annotation of the endangered Caribbean coral Acropora cervicornis.</title>
        <authorList>
            <person name="Selwyn J.D."/>
            <person name="Vollmer S.V."/>
        </authorList>
    </citation>
    <scope>NUCLEOTIDE SEQUENCE</scope>
    <source>
        <strain evidence="10">K2</strain>
    </source>
</reference>
<sequence>MAAEEVENSCACVILQCRPGVENEPTETNFAVKTMEVPLINEGQCLAKTLCLSVDPYMRCLMNEDSGVGYLTSWDLGKPPSGGGVGTIVKSRCEGFQEGDIVYSFQWPWQEFVAFSGDDAQLSKERSAFLCSNPSLLLGIVGMTSLTSFLGIREKAHITPGANQSVVVSGAAGACGMAAGQIAKLDGCGIVIGICGTDEKCCWLTDELGFDYAINYKTSKNIREEIKLKCPAGIDVYFDNVGGEISNEVIRCMNPNSHIVLCGQISLYNKDIPYPPPIPDDVQEQLRVKKISRDRFLVLNYMEKFASAKEQLEAWVREGKLKYRETIAKGLETTGYAFVSMMRGGNIGKQIVKVAQTM</sequence>
<evidence type="ECO:0000256" key="6">
    <source>
        <dbReference type="ARBA" id="ARBA00048290"/>
    </source>
</evidence>
<dbReference type="PANTHER" id="PTHR43205:SF5">
    <property type="entry name" value="PROSTAGLANDIN REDUCTASE 2"/>
    <property type="match status" value="1"/>
</dbReference>
<evidence type="ECO:0000259" key="9">
    <source>
        <dbReference type="Pfam" id="PF16884"/>
    </source>
</evidence>
<dbReference type="SUPFAM" id="SSF50129">
    <property type="entry name" value="GroES-like"/>
    <property type="match status" value="1"/>
</dbReference>
<dbReference type="SUPFAM" id="SSF51735">
    <property type="entry name" value="NAD(P)-binding Rossmann-fold domains"/>
    <property type="match status" value="1"/>
</dbReference>
<accession>A0AAD9QB41</accession>
<dbReference type="InterPro" id="IPR036291">
    <property type="entry name" value="NAD(P)-bd_dom_sf"/>
</dbReference>
<proteinExistence type="inferred from homology"/>
<dbReference type="InterPro" id="IPR045010">
    <property type="entry name" value="MDR_fam"/>
</dbReference>